<evidence type="ECO:0000256" key="1">
    <source>
        <dbReference type="SAM" id="MobiDB-lite"/>
    </source>
</evidence>
<dbReference type="OrthoDB" id="384897at2157"/>
<dbReference type="EMBL" id="FOXI01000010">
    <property type="protein sequence ID" value="SFP86379.1"/>
    <property type="molecule type" value="Genomic_DNA"/>
</dbReference>
<sequence length="87" mass="9225">MLGTLVLADGRTRTIATAGLLWLALQVGCELGVLDAEAGIWLAAGVVVAALHALDGSMAPRRLPSSQAIRRRDDGARRRRGREGRHG</sequence>
<evidence type="ECO:0000313" key="2">
    <source>
        <dbReference type="EMBL" id="SFP86379.1"/>
    </source>
</evidence>
<proteinExistence type="predicted"/>
<accession>A0A1I5TTK8</accession>
<evidence type="ECO:0000313" key="3">
    <source>
        <dbReference type="Proteomes" id="UP000183769"/>
    </source>
</evidence>
<protein>
    <submittedName>
        <fullName evidence="2">Uncharacterized protein</fullName>
    </submittedName>
</protein>
<reference evidence="3" key="1">
    <citation type="submission" date="2016-10" db="EMBL/GenBank/DDBJ databases">
        <authorList>
            <person name="Varghese N."/>
            <person name="Submissions S."/>
        </authorList>
    </citation>
    <scope>NUCLEOTIDE SEQUENCE [LARGE SCALE GENOMIC DNA]</scope>
    <source>
        <strain evidence="3">CGMCC 1.10329</strain>
    </source>
</reference>
<feature type="compositionally biased region" description="Basic residues" evidence="1">
    <location>
        <begin position="77"/>
        <end position="87"/>
    </location>
</feature>
<dbReference type="AlphaFoldDB" id="A0A1I5TTK8"/>
<gene>
    <name evidence="2" type="ORF">SAMN05216277_11079</name>
</gene>
<keyword evidence="3" id="KW-1185">Reference proteome</keyword>
<dbReference type="RefSeq" id="WP_074879053.1">
    <property type="nucleotide sequence ID" value="NZ_FOXI01000010.1"/>
</dbReference>
<dbReference type="Proteomes" id="UP000183769">
    <property type="component" value="Unassembled WGS sequence"/>
</dbReference>
<name>A0A1I5TTK8_9EURY</name>
<organism evidence="2 3">
    <name type="scientific">Halolamina pelagica</name>
    <dbReference type="NCBI Taxonomy" id="699431"/>
    <lineage>
        <taxon>Archaea</taxon>
        <taxon>Methanobacteriati</taxon>
        <taxon>Methanobacteriota</taxon>
        <taxon>Stenosarchaea group</taxon>
        <taxon>Halobacteria</taxon>
        <taxon>Halobacteriales</taxon>
        <taxon>Haloferacaceae</taxon>
    </lineage>
</organism>
<feature type="region of interest" description="Disordered" evidence="1">
    <location>
        <begin position="62"/>
        <end position="87"/>
    </location>
</feature>